<keyword evidence="2" id="KW-1185">Reference proteome</keyword>
<evidence type="ECO:0000313" key="1">
    <source>
        <dbReference type="EMBL" id="GBP11530.1"/>
    </source>
</evidence>
<accession>A0A4C1TD71</accession>
<reference evidence="1 2" key="1">
    <citation type="journal article" date="2019" name="Commun. Biol.">
        <title>The bagworm genome reveals a unique fibroin gene that provides high tensile strength.</title>
        <authorList>
            <person name="Kono N."/>
            <person name="Nakamura H."/>
            <person name="Ohtoshi R."/>
            <person name="Tomita M."/>
            <person name="Numata K."/>
            <person name="Arakawa K."/>
        </authorList>
    </citation>
    <scope>NUCLEOTIDE SEQUENCE [LARGE SCALE GENOMIC DNA]</scope>
</reference>
<dbReference type="Proteomes" id="UP000299102">
    <property type="component" value="Unassembled WGS sequence"/>
</dbReference>
<name>A0A4C1TD71_EUMVA</name>
<organism evidence="1 2">
    <name type="scientific">Eumeta variegata</name>
    <name type="common">Bagworm moth</name>
    <name type="synonym">Eumeta japonica</name>
    <dbReference type="NCBI Taxonomy" id="151549"/>
    <lineage>
        <taxon>Eukaryota</taxon>
        <taxon>Metazoa</taxon>
        <taxon>Ecdysozoa</taxon>
        <taxon>Arthropoda</taxon>
        <taxon>Hexapoda</taxon>
        <taxon>Insecta</taxon>
        <taxon>Pterygota</taxon>
        <taxon>Neoptera</taxon>
        <taxon>Endopterygota</taxon>
        <taxon>Lepidoptera</taxon>
        <taxon>Glossata</taxon>
        <taxon>Ditrysia</taxon>
        <taxon>Tineoidea</taxon>
        <taxon>Psychidae</taxon>
        <taxon>Oiketicinae</taxon>
        <taxon>Eumeta</taxon>
    </lineage>
</organism>
<evidence type="ECO:0000313" key="2">
    <source>
        <dbReference type="Proteomes" id="UP000299102"/>
    </source>
</evidence>
<dbReference type="AlphaFoldDB" id="A0A4C1TD71"/>
<protein>
    <submittedName>
        <fullName evidence="1">Uncharacterized protein</fullName>
    </submittedName>
</protein>
<sequence length="115" mass="13694">MLTCRDPRPRSAELQRMKVFCLSDHQEPETKTLMTDVRCPFRSLRSVERHCDETNFMELKSLSRITLRRSLRSVYDLLQIFVFANRVMRHCRDPVIEFAHERAIVNAETLSPHLY</sequence>
<comment type="caution">
    <text evidence="1">The sequence shown here is derived from an EMBL/GenBank/DDBJ whole genome shotgun (WGS) entry which is preliminary data.</text>
</comment>
<dbReference type="EMBL" id="BGZK01000046">
    <property type="protein sequence ID" value="GBP11530.1"/>
    <property type="molecule type" value="Genomic_DNA"/>
</dbReference>
<proteinExistence type="predicted"/>
<gene>
    <name evidence="1" type="ORF">EVAR_93009_1</name>
</gene>